<gene>
    <name evidence="1" type="ORF">PHAVU_002G205500g</name>
</gene>
<dbReference type="Gramene" id="ESW31060">
    <property type="protein sequence ID" value="ESW31060"/>
    <property type="gene ID" value="PHAVU_002G205500g"/>
</dbReference>
<organism evidence="1 2">
    <name type="scientific">Phaseolus vulgaris</name>
    <name type="common">Kidney bean</name>
    <name type="synonym">French bean</name>
    <dbReference type="NCBI Taxonomy" id="3885"/>
    <lineage>
        <taxon>Eukaryota</taxon>
        <taxon>Viridiplantae</taxon>
        <taxon>Streptophyta</taxon>
        <taxon>Embryophyta</taxon>
        <taxon>Tracheophyta</taxon>
        <taxon>Spermatophyta</taxon>
        <taxon>Magnoliopsida</taxon>
        <taxon>eudicotyledons</taxon>
        <taxon>Gunneridae</taxon>
        <taxon>Pentapetalae</taxon>
        <taxon>rosids</taxon>
        <taxon>fabids</taxon>
        <taxon>Fabales</taxon>
        <taxon>Fabaceae</taxon>
        <taxon>Papilionoideae</taxon>
        <taxon>50 kb inversion clade</taxon>
        <taxon>NPAAA clade</taxon>
        <taxon>indigoferoid/millettioid clade</taxon>
        <taxon>Phaseoleae</taxon>
        <taxon>Phaseolus</taxon>
    </lineage>
</organism>
<protein>
    <submittedName>
        <fullName evidence="1">Uncharacterized protein</fullName>
    </submittedName>
</protein>
<evidence type="ECO:0000313" key="1">
    <source>
        <dbReference type="EMBL" id="ESW31060.1"/>
    </source>
</evidence>
<dbReference type="OrthoDB" id="439808at2759"/>
<dbReference type="EMBL" id="CM002289">
    <property type="protein sequence ID" value="ESW31060.1"/>
    <property type="molecule type" value="Genomic_DNA"/>
</dbReference>
<keyword evidence="2" id="KW-1185">Reference proteome</keyword>
<accession>V7CP82</accession>
<evidence type="ECO:0000313" key="2">
    <source>
        <dbReference type="Proteomes" id="UP000000226"/>
    </source>
</evidence>
<dbReference type="Proteomes" id="UP000000226">
    <property type="component" value="Chromosome 2"/>
</dbReference>
<name>V7CP82_PHAVU</name>
<reference evidence="2" key="1">
    <citation type="journal article" date="2014" name="Nat. Genet.">
        <title>A reference genome for common bean and genome-wide analysis of dual domestications.</title>
        <authorList>
            <person name="Schmutz J."/>
            <person name="McClean P.E."/>
            <person name="Mamidi S."/>
            <person name="Wu G.A."/>
            <person name="Cannon S.B."/>
            <person name="Grimwood J."/>
            <person name="Jenkins J."/>
            <person name="Shu S."/>
            <person name="Song Q."/>
            <person name="Chavarro C."/>
            <person name="Torres-Torres M."/>
            <person name="Geffroy V."/>
            <person name="Moghaddam S.M."/>
            <person name="Gao D."/>
            <person name="Abernathy B."/>
            <person name="Barry K."/>
            <person name="Blair M."/>
            <person name="Brick M.A."/>
            <person name="Chovatia M."/>
            <person name="Gepts P."/>
            <person name="Goodstein D.M."/>
            <person name="Gonzales M."/>
            <person name="Hellsten U."/>
            <person name="Hyten D.L."/>
            <person name="Jia G."/>
            <person name="Kelly J.D."/>
            <person name="Kudrna D."/>
            <person name="Lee R."/>
            <person name="Richard M.M."/>
            <person name="Miklas P.N."/>
            <person name="Osorno J.M."/>
            <person name="Rodrigues J."/>
            <person name="Thareau V."/>
            <person name="Urrea C.A."/>
            <person name="Wang M."/>
            <person name="Yu Y."/>
            <person name="Zhang M."/>
            <person name="Wing R.A."/>
            <person name="Cregan P.B."/>
            <person name="Rokhsar D.S."/>
            <person name="Jackson S.A."/>
        </authorList>
    </citation>
    <scope>NUCLEOTIDE SEQUENCE [LARGE SCALE GENOMIC DNA]</scope>
    <source>
        <strain evidence="2">cv. G19833</strain>
    </source>
</reference>
<dbReference type="AlphaFoldDB" id="V7CP82"/>
<sequence>MHGELRMTYLLLDYLIQFKTYWKVLLVLDGWLQMTTHNCTQICIPLLFSSRGTDGNGFLFL</sequence>
<proteinExistence type="predicted"/>